<name>A0A9N9MN82_9CUCU</name>
<organism evidence="1 2">
    <name type="scientific">Ceutorhynchus assimilis</name>
    <name type="common">cabbage seed weevil</name>
    <dbReference type="NCBI Taxonomy" id="467358"/>
    <lineage>
        <taxon>Eukaryota</taxon>
        <taxon>Metazoa</taxon>
        <taxon>Ecdysozoa</taxon>
        <taxon>Arthropoda</taxon>
        <taxon>Hexapoda</taxon>
        <taxon>Insecta</taxon>
        <taxon>Pterygota</taxon>
        <taxon>Neoptera</taxon>
        <taxon>Endopterygota</taxon>
        <taxon>Coleoptera</taxon>
        <taxon>Polyphaga</taxon>
        <taxon>Cucujiformia</taxon>
        <taxon>Curculionidae</taxon>
        <taxon>Ceutorhynchinae</taxon>
        <taxon>Ceutorhynchus</taxon>
    </lineage>
</organism>
<gene>
    <name evidence="1" type="ORF">CEUTPL_LOCUS6640</name>
</gene>
<proteinExistence type="predicted"/>
<evidence type="ECO:0000313" key="1">
    <source>
        <dbReference type="EMBL" id="CAG9766048.1"/>
    </source>
</evidence>
<reference evidence="1" key="1">
    <citation type="submission" date="2022-01" db="EMBL/GenBank/DDBJ databases">
        <authorList>
            <person name="King R."/>
        </authorList>
    </citation>
    <scope>NUCLEOTIDE SEQUENCE</scope>
</reference>
<dbReference type="OrthoDB" id="7222912at2759"/>
<keyword evidence="2" id="KW-1185">Reference proteome</keyword>
<sequence>MNVKELLNSWRLDHLWPKFEGTCHKRMCDSSQDRTACGHLALRLMTLLQRILNFAAKMLFSCGRYTSEATAPKEIELPTEYNISESLEAYQIISTEENINLAEIEDIPIVFIADGPLSEEHEVLVSGVKGDYPPGTKFKTDTTHLDVFMLLFMLCTLEVVVLKIISYEEDNERHGISSTVRRSPVAMFFDRD</sequence>
<dbReference type="Proteomes" id="UP001152799">
    <property type="component" value="Chromosome 3"/>
</dbReference>
<accession>A0A9N9MN82</accession>
<dbReference type="AlphaFoldDB" id="A0A9N9MN82"/>
<protein>
    <submittedName>
        <fullName evidence="1">Uncharacterized protein</fullName>
    </submittedName>
</protein>
<dbReference type="EMBL" id="OU892279">
    <property type="protein sequence ID" value="CAG9766048.1"/>
    <property type="molecule type" value="Genomic_DNA"/>
</dbReference>
<evidence type="ECO:0000313" key="2">
    <source>
        <dbReference type="Proteomes" id="UP001152799"/>
    </source>
</evidence>